<organism evidence="8 9">
    <name type="scientific">Miscanthus lutarioriparius</name>
    <dbReference type="NCBI Taxonomy" id="422564"/>
    <lineage>
        <taxon>Eukaryota</taxon>
        <taxon>Viridiplantae</taxon>
        <taxon>Streptophyta</taxon>
        <taxon>Embryophyta</taxon>
        <taxon>Tracheophyta</taxon>
        <taxon>Spermatophyta</taxon>
        <taxon>Magnoliopsida</taxon>
        <taxon>Liliopsida</taxon>
        <taxon>Poales</taxon>
        <taxon>Poaceae</taxon>
        <taxon>PACMAD clade</taxon>
        <taxon>Panicoideae</taxon>
        <taxon>Andropogonodae</taxon>
        <taxon>Andropogoneae</taxon>
        <taxon>Saccharinae</taxon>
        <taxon>Miscanthus</taxon>
    </lineage>
</organism>
<dbReference type="GO" id="GO:0046983">
    <property type="term" value="F:protein dimerization activity"/>
    <property type="evidence" value="ECO:0007669"/>
    <property type="project" value="InterPro"/>
</dbReference>
<feature type="domain" description="BHLH" evidence="7">
    <location>
        <begin position="203"/>
        <end position="252"/>
    </location>
</feature>
<evidence type="ECO:0000256" key="4">
    <source>
        <dbReference type="ARBA" id="ARBA00023163"/>
    </source>
</evidence>
<reference evidence="8" key="1">
    <citation type="submission" date="2020-10" db="EMBL/GenBank/DDBJ databases">
        <authorList>
            <person name="Han B."/>
            <person name="Lu T."/>
            <person name="Zhao Q."/>
            <person name="Huang X."/>
            <person name="Zhao Y."/>
        </authorList>
    </citation>
    <scope>NUCLEOTIDE SEQUENCE</scope>
</reference>
<dbReference type="PANTHER" id="PTHR31945">
    <property type="entry name" value="TRANSCRIPTION FACTOR SCREAM2-RELATED"/>
    <property type="match status" value="1"/>
</dbReference>
<proteinExistence type="inferred from homology"/>
<dbReference type="GO" id="GO:0003700">
    <property type="term" value="F:DNA-binding transcription factor activity"/>
    <property type="evidence" value="ECO:0007669"/>
    <property type="project" value="TreeGrafter"/>
</dbReference>
<comment type="subcellular location">
    <subcellularLocation>
        <location evidence="1">Nucleus</location>
    </subcellularLocation>
</comment>
<evidence type="ECO:0000256" key="5">
    <source>
        <dbReference type="ARBA" id="ARBA00023242"/>
    </source>
</evidence>
<feature type="region of interest" description="Disordered" evidence="6">
    <location>
        <begin position="180"/>
        <end position="203"/>
    </location>
</feature>
<dbReference type="Pfam" id="PF00010">
    <property type="entry name" value="HLH"/>
    <property type="match status" value="1"/>
</dbReference>
<keyword evidence="5" id="KW-0539">Nucleus</keyword>
<dbReference type="AlphaFoldDB" id="A0A811S1V5"/>
<sequence length="375" mass="40119">MALASSALPLPTTTPSSSSQAIAAATTSFCAYPLAFFEFEEKAAAAMELEEQAFLEEILSLRRDGWDCNAMGDFFSPVAAMDCCFQDRHHQVPTVSVLPTFTASYAQPQPAPSFDCLSEVYGAAAAFGGPNAGDYGGEMGFLDVVEPQAAAALVDGGGVGGVTAGLGVCKVEPGLGESGGAFGPGPGVAPPPAPASKKKRVEGMPSKNLMAERRRRKRLNDRLSMLRSVVPKISKMDRTSILGDTIDYMKELLERIKLLQEEIDQQQQEAPGMLSVFRELNPNEMVARNTPKFDVERKEGGDTRVEIYCAAKPGLLLSTVSTLDTLGLDIQQCVISCFNDFGMHASCSEMQRDMISTDAIKQELFKKAGYGGGCL</sequence>
<evidence type="ECO:0000259" key="7">
    <source>
        <dbReference type="PROSITE" id="PS50888"/>
    </source>
</evidence>
<dbReference type="InterPro" id="IPR054502">
    <property type="entry name" value="bHLH-TF_ACT-like_plant"/>
</dbReference>
<evidence type="ECO:0000256" key="2">
    <source>
        <dbReference type="ARBA" id="ARBA00005510"/>
    </source>
</evidence>
<evidence type="ECO:0000313" key="9">
    <source>
        <dbReference type="Proteomes" id="UP000604825"/>
    </source>
</evidence>
<dbReference type="PROSITE" id="PS50888">
    <property type="entry name" value="BHLH"/>
    <property type="match status" value="1"/>
</dbReference>
<dbReference type="InterPro" id="IPR036638">
    <property type="entry name" value="HLH_DNA-bd_sf"/>
</dbReference>
<dbReference type="Pfam" id="PF22754">
    <property type="entry name" value="bHLH-TF_ACT-like_plant"/>
    <property type="match status" value="1"/>
</dbReference>
<dbReference type="PANTHER" id="PTHR31945:SF15">
    <property type="entry name" value="TRANSCRIPTION FACTOR BHLH61-RELATED"/>
    <property type="match status" value="1"/>
</dbReference>
<keyword evidence="9" id="KW-1185">Reference proteome</keyword>
<protein>
    <recommendedName>
        <fullName evidence="7">BHLH domain-containing protein</fullName>
    </recommendedName>
</protein>
<accession>A0A811S1V5</accession>
<dbReference type="Gene3D" id="4.10.280.10">
    <property type="entry name" value="Helix-loop-helix DNA-binding domain"/>
    <property type="match status" value="1"/>
</dbReference>
<dbReference type="InterPro" id="IPR011598">
    <property type="entry name" value="bHLH_dom"/>
</dbReference>
<dbReference type="GO" id="GO:0005634">
    <property type="term" value="C:nucleus"/>
    <property type="evidence" value="ECO:0007669"/>
    <property type="project" value="UniProtKB-SubCell"/>
</dbReference>
<evidence type="ECO:0000256" key="1">
    <source>
        <dbReference type="ARBA" id="ARBA00004123"/>
    </source>
</evidence>
<dbReference type="Proteomes" id="UP000604825">
    <property type="component" value="Unassembled WGS sequence"/>
</dbReference>
<dbReference type="SUPFAM" id="SSF47459">
    <property type="entry name" value="HLH, helix-loop-helix DNA-binding domain"/>
    <property type="match status" value="1"/>
</dbReference>
<gene>
    <name evidence="8" type="ORF">NCGR_LOCUS59439</name>
</gene>
<keyword evidence="4" id="KW-0804">Transcription</keyword>
<comment type="similarity">
    <text evidence="2">Belongs to the bHLH protein family.</text>
</comment>
<dbReference type="SMART" id="SM00353">
    <property type="entry name" value="HLH"/>
    <property type="match status" value="1"/>
</dbReference>
<evidence type="ECO:0000313" key="8">
    <source>
        <dbReference type="EMBL" id="CAD6335341.1"/>
    </source>
</evidence>
<evidence type="ECO:0000256" key="3">
    <source>
        <dbReference type="ARBA" id="ARBA00023015"/>
    </source>
</evidence>
<dbReference type="EMBL" id="CAJGYO010000018">
    <property type="protein sequence ID" value="CAD6335341.1"/>
    <property type="molecule type" value="Genomic_DNA"/>
</dbReference>
<dbReference type="GO" id="GO:0043565">
    <property type="term" value="F:sequence-specific DNA binding"/>
    <property type="evidence" value="ECO:0007669"/>
    <property type="project" value="TreeGrafter"/>
</dbReference>
<comment type="caution">
    <text evidence="8">The sequence shown here is derived from an EMBL/GenBank/DDBJ whole genome shotgun (WGS) entry which is preliminary data.</text>
</comment>
<name>A0A811S1V5_9POAL</name>
<keyword evidence="3" id="KW-0805">Transcription regulation</keyword>
<dbReference type="OrthoDB" id="752464at2759"/>
<evidence type="ECO:0000256" key="6">
    <source>
        <dbReference type="SAM" id="MobiDB-lite"/>
    </source>
</evidence>
<dbReference type="CDD" id="cd04873">
    <property type="entry name" value="ACT_UUR-ACR-like"/>
    <property type="match status" value="1"/>
</dbReference>
<dbReference type="InterPro" id="IPR051358">
    <property type="entry name" value="TF_AMS/ICE1/BHLH6-like"/>
</dbReference>